<feature type="transmembrane region" description="Helical" evidence="7">
    <location>
        <begin position="308"/>
        <end position="333"/>
    </location>
</feature>
<dbReference type="RefSeq" id="WP_184213253.1">
    <property type="nucleotide sequence ID" value="NZ_JACHIP010000001.1"/>
</dbReference>
<dbReference type="EMBL" id="JACHIP010000001">
    <property type="protein sequence ID" value="MBB5055516.1"/>
    <property type="molecule type" value="Genomic_DNA"/>
</dbReference>
<dbReference type="InterPro" id="IPR003838">
    <property type="entry name" value="ABC3_permease_C"/>
</dbReference>
<evidence type="ECO:0000313" key="11">
    <source>
        <dbReference type="Proteomes" id="UP000540989"/>
    </source>
</evidence>
<keyword evidence="2" id="KW-1003">Cell membrane</keyword>
<evidence type="ECO:0000256" key="6">
    <source>
        <dbReference type="ARBA" id="ARBA00038076"/>
    </source>
</evidence>
<comment type="subcellular location">
    <subcellularLocation>
        <location evidence="1">Cell membrane</location>
        <topology evidence="1">Multi-pass membrane protein</topology>
    </subcellularLocation>
</comment>
<dbReference type="GO" id="GO:0005886">
    <property type="term" value="C:plasma membrane"/>
    <property type="evidence" value="ECO:0007669"/>
    <property type="project" value="UniProtKB-SubCell"/>
</dbReference>
<dbReference type="Proteomes" id="UP000540989">
    <property type="component" value="Unassembled WGS sequence"/>
</dbReference>
<accession>A0A7W8E1Q1</accession>
<feature type="transmembrane region" description="Helical" evidence="7">
    <location>
        <begin position="354"/>
        <end position="374"/>
    </location>
</feature>
<feature type="domain" description="ABC3 transporter permease C-terminal" evidence="8">
    <location>
        <begin position="311"/>
        <end position="436"/>
    </location>
</feature>
<keyword evidence="11" id="KW-1185">Reference proteome</keyword>
<evidence type="ECO:0000256" key="7">
    <source>
        <dbReference type="SAM" id="Phobius"/>
    </source>
</evidence>
<name>A0A7W8E1Q1_9BACT</name>
<evidence type="ECO:0000256" key="2">
    <source>
        <dbReference type="ARBA" id="ARBA00022475"/>
    </source>
</evidence>
<evidence type="ECO:0000256" key="3">
    <source>
        <dbReference type="ARBA" id="ARBA00022692"/>
    </source>
</evidence>
<sequence length="444" mass="46919">MFLRLLYESFRRQRRRKLLAGVAILLGTTAVTAMLALATTIGDRIHQELAVYGANIVVTPVADSLDVKVGGVNLKPANGGAYLHESDLIKLRGIFWANNITGVSPELRVDSVAIVGNMNSAPIPVKERGLWFDHDLGGLRTGAPQLHPWWKLTGQWPQLFKGSDTFQVVLGASLAKRLNLKVGDGFILNGPTQQAVDGHGQASAVGIVSTGDDTDNEVLVPLQIAQGGLGADNAVSRVEISARTKPEDAFARSDPDKLTGKKHDLWYCSPYANSIAYQIREAIPGANAEQVRQVEQSEGTVLSRISGLMWLISAAALLAAGFAVSAAMATAILERRAEIGLMRSLGASRSAIALLFYSETGLLAVFAGACGYLIGSSLAAWLGAKIFATGTATTFASIHIATVLNPVLLPIVVGLALIVAIAGSTPAIRQALRMDPSSILRADA</sequence>
<feature type="transmembrane region" description="Helical" evidence="7">
    <location>
        <begin position="407"/>
        <end position="428"/>
    </location>
</feature>
<evidence type="ECO:0000259" key="9">
    <source>
        <dbReference type="Pfam" id="PF12704"/>
    </source>
</evidence>
<evidence type="ECO:0000259" key="8">
    <source>
        <dbReference type="Pfam" id="PF02687"/>
    </source>
</evidence>
<dbReference type="Pfam" id="PF12704">
    <property type="entry name" value="MacB_PCD"/>
    <property type="match status" value="1"/>
</dbReference>
<organism evidence="10 11">
    <name type="scientific">Granulicella aggregans</name>
    <dbReference type="NCBI Taxonomy" id="474949"/>
    <lineage>
        <taxon>Bacteria</taxon>
        <taxon>Pseudomonadati</taxon>
        <taxon>Acidobacteriota</taxon>
        <taxon>Terriglobia</taxon>
        <taxon>Terriglobales</taxon>
        <taxon>Acidobacteriaceae</taxon>
        <taxon>Granulicella</taxon>
    </lineage>
</organism>
<dbReference type="PANTHER" id="PTHR30572">
    <property type="entry name" value="MEMBRANE COMPONENT OF TRANSPORTER-RELATED"/>
    <property type="match status" value="1"/>
</dbReference>
<dbReference type="GO" id="GO:0022857">
    <property type="term" value="F:transmembrane transporter activity"/>
    <property type="evidence" value="ECO:0007669"/>
    <property type="project" value="TreeGrafter"/>
</dbReference>
<evidence type="ECO:0000256" key="1">
    <source>
        <dbReference type="ARBA" id="ARBA00004651"/>
    </source>
</evidence>
<comment type="similarity">
    <text evidence="6">Belongs to the ABC-4 integral membrane protein family.</text>
</comment>
<evidence type="ECO:0000256" key="5">
    <source>
        <dbReference type="ARBA" id="ARBA00023136"/>
    </source>
</evidence>
<feature type="transmembrane region" description="Helical" evidence="7">
    <location>
        <begin position="380"/>
        <end position="400"/>
    </location>
</feature>
<gene>
    <name evidence="10" type="ORF">HDF16_000185</name>
</gene>
<dbReference type="PANTHER" id="PTHR30572:SF4">
    <property type="entry name" value="ABC TRANSPORTER PERMEASE YTRF"/>
    <property type="match status" value="1"/>
</dbReference>
<protein>
    <submittedName>
        <fullName evidence="10">Putative ABC transport system permease protein</fullName>
    </submittedName>
</protein>
<dbReference type="Pfam" id="PF02687">
    <property type="entry name" value="FtsX"/>
    <property type="match status" value="1"/>
</dbReference>
<reference evidence="10 11" key="1">
    <citation type="submission" date="2020-08" db="EMBL/GenBank/DDBJ databases">
        <title>Genomic Encyclopedia of Type Strains, Phase IV (KMG-V): Genome sequencing to study the core and pangenomes of soil and plant-associated prokaryotes.</title>
        <authorList>
            <person name="Whitman W."/>
        </authorList>
    </citation>
    <scope>NUCLEOTIDE SEQUENCE [LARGE SCALE GENOMIC DNA]</scope>
    <source>
        <strain evidence="10 11">M8UP14</strain>
    </source>
</reference>
<feature type="domain" description="MacB-like periplasmic core" evidence="9">
    <location>
        <begin position="22"/>
        <end position="248"/>
    </location>
</feature>
<keyword evidence="5 7" id="KW-0472">Membrane</keyword>
<dbReference type="InterPro" id="IPR025857">
    <property type="entry name" value="MacB_PCD"/>
</dbReference>
<proteinExistence type="inferred from homology"/>
<dbReference type="InterPro" id="IPR050250">
    <property type="entry name" value="Macrolide_Exporter_MacB"/>
</dbReference>
<dbReference type="AlphaFoldDB" id="A0A7W8E1Q1"/>
<keyword evidence="3 7" id="KW-0812">Transmembrane</keyword>
<evidence type="ECO:0000256" key="4">
    <source>
        <dbReference type="ARBA" id="ARBA00022989"/>
    </source>
</evidence>
<keyword evidence="4 7" id="KW-1133">Transmembrane helix</keyword>
<comment type="caution">
    <text evidence="10">The sequence shown here is derived from an EMBL/GenBank/DDBJ whole genome shotgun (WGS) entry which is preliminary data.</text>
</comment>
<evidence type="ECO:0000313" key="10">
    <source>
        <dbReference type="EMBL" id="MBB5055516.1"/>
    </source>
</evidence>